<evidence type="ECO:0000259" key="1">
    <source>
        <dbReference type="PROSITE" id="PS51471"/>
    </source>
</evidence>
<dbReference type="SUPFAM" id="SSF51197">
    <property type="entry name" value="Clavaminate synthase-like"/>
    <property type="match status" value="1"/>
</dbReference>
<accession>A0A382KSX6</accession>
<dbReference type="InterPro" id="IPR005123">
    <property type="entry name" value="Oxoglu/Fe-dep_dioxygenase_dom"/>
</dbReference>
<reference evidence="2" key="1">
    <citation type="submission" date="2018-05" db="EMBL/GenBank/DDBJ databases">
        <authorList>
            <person name="Lanie J.A."/>
            <person name="Ng W.-L."/>
            <person name="Kazmierczak K.M."/>
            <person name="Andrzejewski T.M."/>
            <person name="Davidsen T.M."/>
            <person name="Wayne K.J."/>
            <person name="Tettelin H."/>
            <person name="Glass J.I."/>
            <person name="Rusch D."/>
            <person name="Podicherti R."/>
            <person name="Tsui H.-C.T."/>
            <person name="Winkler M.E."/>
        </authorList>
    </citation>
    <scope>NUCLEOTIDE SEQUENCE</scope>
</reference>
<feature type="non-terminal residue" evidence="2">
    <location>
        <position position="1"/>
    </location>
</feature>
<proteinExistence type="predicted"/>
<dbReference type="EMBL" id="UINC01082129">
    <property type="protein sequence ID" value="SVC26613.1"/>
    <property type="molecule type" value="Genomic_DNA"/>
</dbReference>
<dbReference type="Pfam" id="PF13532">
    <property type="entry name" value="2OG-FeII_Oxy_2"/>
    <property type="match status" value="1"/>
</dbReference>
<dbReference type="GO" id="GO:0006307">
    <property type="term" value="P:DNA alkylation repair"/>
    <property type="evidence" value="ECO:0007669"/>
    <property type="project" value="InterPro"/>
</dbReference>
<dbReference type="InterPro" id="IPR037151">
    <property type="entry name" value="AlkB-like_sf"/>
</dbReference>
<gene>
    <name evidence="2" type="ORF">METZ01_LOCUS279467</name>
</gene>
<dbReference type="InterPro" id="IPR027450">
    <property type="entry name" value="AlkB-like"/>
</dbReference>
<dbReference type="AlphaFoldDB" id="A0A382KSX6"/>
<dbReference type="Gene3D" id="2.60.120.590">
    <property type="entry name" value="Alpha-ketoglutarate-dependent dioxygenase AlkB-like"/>
    <property type="match status" value="1"/>
</dbReference>
<dbReference type="PROSITE" id="PS51471">
    <property type="entry name" value="FE2OG_OXY"/>
    <property type="match status" value="1"/>
</dbReference>
<name>A0A382KSX6_9ZZZZ</name>
<sequence length="226" mass="24761">VSEPATLLGGPGLQGSLFGSGPLRAAPLGLLAHTIRLDTDCRVDHAPGWLAGADDLFLHLLESLSWQSHYRWINDQEVLEPRLSTTIQKPSKALSKIAEELANHYERGYIAAWANLYRDGGDGVAWHGDRHRPGSLHGDVALVSVGARRTLRIRCRGGGSSQAWTLASGDLLVMRGPVQQRFEHCIPKSASAGPRISIVFRCPEGREFDQSIHSGPAGLRRYDYRL</sequence>
<dbReference type="GO" id="GO:0051213">
    <property type="term" value="F:dioxygenase activity"/>
    <property type="evidence" value="ECO:0007669"/>
    <property type="project" value="InterPro"/>
</dbReference>
<evidence type="ECO:0000313" key="2">
    <source>
        <dbReference type="EMBL" id="SVC26613.1"/>
    </source>
</evidence>
<protein>
    <recommendedName>
        <fullName evidence="1">Fe2OG dioxygenase domain-containing protein</fullName>
    </recommendedName>
</protein>
<dbReference type="InterPro" id="IPR032854">
    <property type="entry name" value="ALKBH3"/>
</dbReference>
<dbReference type="PANTHER" id="PTHR31212:SF4">
    <property type="entry name" value="ALPHA-KETOGLUTARATE-DEPENDENT DIOXYGENASE ALKB HOMOLOG 3"/>
    <property type="match status" value="1"/>
</dbReference>
<feature type="domain" description="Fe2OG dioxygenase" evidence="1">
    <location>
        <begin position="108"/>
        <end position="204"/>
    </location>
</feature>
<organism evidence="2">
    <name type="scientific">marine metagenome</name>
    <dbReference type="NCBI Taxonomy" id="408172"/>
    <lineage>
        <taxon>unclassified sequences</taxon>
        <taxon>metagenomes</taxon>
        <taxon>ecological metagenomes</taxon>
    </lineage>
</organism>
<dbReference type="PANTHER" id="PTHR31212">
    <property type="entry name" value="ALPHA-KETOGLUTARATE-DEPENDENT DIOXYGENASE ALKB HOMOLOG 3"/>
    <property type="match status" value="1"/>
</dbReference>